<dbReference type="GO" id="GO:0009252">
    <property type="term" value="P:peptidoglycan biosynthetic process"/>
    <property type="evidence" value="ECO:0007669"/>
    <property type="project" value="UniProtKB-KW"/>
</dbReference>
<dbReference type="GO" id="GO:0009002">
    <property type="term" value="F:serine-type D-Ala-D-Ala carboxypeptidase activity"/>
    <property type="evidence" value="ECO:0007669"/>
    <property type="project" value="InterPro"/>
</dbReference>
<dbReference type="PRINTS" id="PR00725">
    <property type="entry name" value="DADACBPTASE1"/>
</dbReference>
<keyword evidence="6" id="KW-0961">Cell wall biogenesis/degradation</keyword>
<dbReference type="PANTHER" id="PTHR35333:SF3">
    <property type="entry name" value="BETA-LACTAMASE-TYPE TRANSPEPTIDASE FOLD CONTAINING PROTEIN"/>
    <property type="match status" value="1"/>
</dbReference>
<dbReference type="SUPFAM" id="SSF56601">
    <property type="entry name" value="beta-lactamase/transpeptidase-like"/>
    <property type="match status" value="1"/>
</dbReference>
<dbReference type="Pfam" id="PF00768">
    <property type="entry name" value="Peptidase_S11"/>
    <property type="match status" value="1"/>
</dbReference>
<evidence type="ECO:0000313" key="11">
    <source>
        <dbReference type="EMBL" id="OAQ14740.1"/>
    </source>
</evidence>
<comment type="similarity">
    <text evidence="1 9">Belongs to the peptidase S11 family.</text>
</comment>
<keyword evidence="5" id="KW-0573">Peptidoglycan synthesis</keyword>
<evidence type="ECO:0000259" key="10">
    <source>
        <dbReference type="Pfam" id="PF00768"/>
    </source>
</evidence>
<keyword evidence="3" id="KW-0378">Hydrolase</keyword>
<protein>
    <submittedName>
        <fullName evidence="11">Peptidase S11</fullName>
    </submittedName>
</protein>
<keyword evidence="2" id="KW-0732">Signal</keyword>
<dbReference type="GO" id="GO:0006508">
    <property type="term" value="P:proteolysis"/>
    <property type="evidence" value="ECO:0007669"/>
    <property type="project" value="InterPro"/>
</dbReference>
<evidence type="ECO:0000256" key="7">
    <source>
        <dbReference type="PIRSR" id="PIRSR618044-1"/>
    </source>
</evidence>
<dbReference type="InterPro" id="IPR000871">
    <property type="entry name" value="Beta-lactam_class-A"/>
</dbReference>
<gene>
    <name evidence="11" type="ORF">F480_10480</name>
</gene>
<evidence type="ECO:0000256" key="2">
    <source>
        <dbReference type="ARBA" id="ARBA00022729"/>
    </source>
</evidence>
<dbReference type="GO" id="GO:0008360">
    <property type="term" value="P:regulation of cell shape"/>
    <property type="evidence" value="ECO:0007669"/>
    <property type="project" value="UniProtKB-KW"/>
</dbReference>
<organism evidence="11 12">
    <name type="scientific">Bibersteinia trehalosi Y31</name>
    <dbReference type="NCBI Taxonomy" id="1261658"/>
    <lineage>
        <taxon>Bacteria</taxon>
        <taxon>Pseudomonadati</taxon>
        <taxon>Pseudomonadota</taxon>
        <taxon>Gammaproteobacteria</taxon>
        <taxon>Pasteurellales</taxon>
        <taxon>Pasteurellaceae</taxon>
        <taxon>Bibersteinia</taxon>
    </lineage>
</organism>
<dbReference type="GO" id="GO:0046677">
    <property type="term" value="P:response to antibiotic"/>
    <property type="evidence" value="ECO:0007669"/>
    <property type="project" value="InterPro"/>
</dbReference>
<dbReference type="PATRIC" id="fig|1261658.3.peg.2097"/>
<accession>A0A179CYN3</accession>
<sequence>MKKFFLPFLVASLLAGCSSQPSKNTKKTAPRIKATAAYLPADNSAYVVFDLNQKKFLEGKGLNLVRPIASVTKIMTAVVFLEENKRGHACQTQILPSDADFIKGTTSPLPKNVNISCNELLKAMFVRSDNYAAHALAHATHLSKAQFIARMNSKARELGMMQTYFEDSSGLSANNVSTVSDLAKLSGYAASKPQIQQLSNSPAVSVYAAGQNLAMRNTNSMVREQSYPALVSKTGFTREAGYNLAFIARNSCNGKRIGVVSLNNSSTSARTSFTESMLAKYQCQANPYRSYEG</sequence>
<name>A0A179CYN3_BIBTR</name>
<evidence type="ECO:0000256" key="9">
    <source>
        <dbReference type="RuleBase" id="RU004016"/>
    </source>
</evidence>
<feature type="binding site" evidence="8">
    <location>
        <position position="233"/>
    </location>
    <ligand>
        <name>substrate</name>
    </ligand>
</feature>
<evidence type="ECO:0000256" key="6">
    <source>
        <dbReference type="ARBA" id="ARBA00023316"/>
    </source>
</evidence>
<feature type="domain" description="Peptidase S11 D-alanyl-D-alanine carboxypeptidase A N-terminal" evidence="10">
    <location>
        <begin position="42"/>
        <end position="264"/>
    </location>
</feature>
<dbReference type="GO" id="GO:0030655">
    <property type="term" value="P:beta-lactam antibiotic catabolic process"/>
    <property type="evidence" value="ECO:0007669"/>
    <property type="project" value="InterPro"/>
</dbReference>
<evidence type="ECO:0000256" key="5">
    <source>
        <dbReference type="ARBA" id="ARBA00022984"/>
    </source>
</evidence>
<evidence type="ECO:0000256" key="8">
    <source>
        <dbReference type="PIRSR" id="PIRSR618044-2"/>
    </source>
</evidence>
<evidence type="ECO:0000256" key="1">
    <source>
        <dbReference type="ARBA" id="ARBA00007164"/>
    </source>
</evidence>
<evidence type="ECO:0000256" key="3">
    <source>
        <dbReference type="ARBA" id="ARBA00022801"/>
    </source>
</evidence>
<dbReference type="GO" id="GO:0071555">
    <property type="term" value="P:cell wall organization"/>
    <property type="evidence" value="ECO:0007669"/>
    <property type="project" value="UniProtKB-KW"/>
</dbReference>
<dbReference type="Gene3D" id="3.40.710.10">
    <property type="entry name" value="DD-peptidase/beta-lactamase superfamily"/>
    <property type="match status" value="1"/>
</dbReference>
<dbReference type="GO" id="GO:0008800">
    <property type="term" value="F:beta-lactamase activity"/>
    <property type="evidence" value="ECO:0007669"/>
    <property type="project" value="InterPro"/>
</dbReference>
<dbReference type="InterPro" id="IPR012338">
    <property type="entry name" value="Beta-lactam/transpept-like"/>
</dbReference>
<evidence type="ECO:0000313" key="12">
    <source>
        <dbReference type="Proteomes" id="UP000078358"/>
    </source>
</evidence>
<evidence type="ECO:0000256" key="4">
    <source>
        <dbReference type="ARBA" id="ARBA00022960"/>
    </source>
</evidence>
<dbReference type="Proteomes" id="UP000078358">
    <property type="component" value="Unassembled WGS sequence"/>
</dbReference>
<feature type="active site" description="Acyl-ester intermediate" evidence="7">
    <location>
        <position position="70"/>
    </location>
</feature>
<reference evidence="11 12" key="1">
    <citation type="submission" date="2014-01" db="EMBL/GenBank/DDBJ databases">
        <authorList>
            <person name="Zuccon D."/>
        </authorList>
    </citation>
    <scope>NUCLEOTIDE SEQUENCE [LARGE SCALE GENOMIC DNA]</scope>
    <source>
        <strain evidence="11 12">Y31</strain>
    </source>
</reference>
<keyword evidence="4" id="KW-0133">Cell shape</keyword>
<feature type="active site" description="Proton acceptor" evidence="7">
    <location>
        <position position="73"/>
    </location>
</feature>
<dbReference type="PANTHER" id="PTHR35333">
    <property type="entry name" value="BETA-LACTAMASE"/>
    <property type="match status" value="1"/>
</dbReference>
<dbReference type="RefSeq" id="WP_025266971.1">
    <property type="nucleotide sequence ID" value="NZ_JACI01000002.1"/>
</dbReference>
<dbReference type="EMBL" id="JACI01000002">
    <property type="protein sequence ID" value="OAQ14740.1"/>
    <property type="molecule type" value="Genomic_DNA"/>
</dbReference>
<feature type="active site" evidence="7">
    <location>
        <position position="128"/>
    </location>
</feature>
<comment type="caution">
    <text evidence="11">The sequence shown here is derived from an EMBL/GenBank/DDBJ whole genome shotgun (WGS) entry which is preliminary data.</text>
</comment>
<dbReference type="PROSITE" id="PS51257">
    <property type="entry name" value="PROKAR_LIPOPROTEIN"/>
    <property type="match status" value="1"/>
</dbReference>
<dbReference type="InterPro" id="IPR018044">
    <property type="entry name" value="Peptidase_S11"/>
</dbReference>
<dbReference type="AlphaFoldDB" id="A0A179CYN3"/>
<dbReference type="InterPro" id="IPR001967">
    <property type="entry name" value="Peptidase_S11_N"/>
</dbReference>
<proteinExistence type="inferred from homology"/>